<dbReference type="RefSeq" id="WP_065411374.1">
    <property type="nucleotide sequence ID" value="NZ_MAYT01000028.1"/>
</dbReference>
<comment type="caution">
    <text evidence="9">The sequence shown here is derived from an EMBL/GenBank/DDBJ whole genome shotgun (WGS) entry which is preliminary data.</text>
</comment>
<evidence type="ECO:0000256" key="4">
    <source>
        <dbReference type="ARBA" id="ARBA00022692"/>
    </source>
</evidence>
<evidence type="ECO:0000256" key="1">
    <source>
        <dbReference type="ARBA" id="ARBA00004651"/>
    </source>
</evidence>
<dbReference type="EMBL" id="MAYT01000028">
    <property type="protein sequence ID" value="OCA83714.1"/>
    <property type="molecule type" value="Genomic_DNA"/>
</dbReference>
<feature type="transmembrane region" description="Helical" evidence="7">
    <location>
        <begin position="51"/>
        <end position="70"/>
    </location>
</feature>
<dbReference type="InterPro" id="IPR005829">
    <property type="entry name" value="Sugar_transporter_CS"/>
</dbReference>
<evidence type="ECO:0000256" key="3">
    <source>
        <dbReference type="ARBA" id="ARBA00022475"/>
    </source>
</evidence>
<dbReference type="Proteomes" id="UP000092578">
    <property type="component" value="Unassembled WGS sequence"/>
</dbReference>
<dbReference type="InterPro" id="IPR050171">
    <property type="entry name" value="MFS_Transporters"/>
</dbReference>
<dbReference type="CDD" id="cd17325">
    <property type="entry name" value="MFS_MdtG_SLC18_like"/>
    <property type="match status" value="1"/>
</dbReference>
<evidence type="ECO:0000313" key="9">
    <source>
        <dbReference type="EMBL" id="OCA83714.1"/>
    </source>
</evidence>
<reference evidence="10" key="1">
    <citation type="submission" date="2016-05" db="EMBL/GenBank/DDBJ databases">
        <authorList>
            <person name="Liu B."/>
            <person name="Wang J."/>
            <person name="Zhu Y."/>
            <person name="Liu G."/>
            <person name="Chen Q."/>
            <person name="Chen Z."/>
            <person name="Lan J."/>
            <person name="Che J."/>
            <person name="Ge C."/>
            <person name="Shi H."/>
            <person name="Pan Z."/>
            <person name="Liu X."/>
        </authorList>
    </citation>
    <scope>NUCLEOTIDE SEQUENCE [LARGE SCALE GENOMIC DNA]</scope>
    <source>
        <strain evidence="10">FJAT-27215</strain>
    </source>
</reference>
<keyword evidence="10" id="KW-1185">Reference proteome</keyword>
<dbReference type="SUPFAM" id="SSF103473">
    <property type="entry name" value="MFS general substrate transporter"/>
    <property type="match status" value="1"/>
</dbReference>
<accession>A0A1B9AIN1</accession>
<dbReference type="Pfam" id="PF07690">
    <property type="entry name" value="MFS_1"/>
    <property type="match status" value="1"/>
</dbReference>
<name>A0A1B9AIN1_9BACI</name>
<keyword evidence="5 7" id="KW-1133">Transmembrane helix</keyword>
<evidence type="ECO:0000256" key="6">
    <source>
        <dbReference type="ARBA" id="ARBA00023136"/>
    </source>
</evidence>
<dbReference type="PROSITE" id="PS00216">
    <property type="entry name" value="SUGAR_TRANSPORT_1"/>
    <property type="match status" value="2"/>
</dbReference>
<feature type="domain" description="Major facilitator superfamily (MFS) profile" evidence="8">
    <location>
        <begin position="11"/>
        <end position="403"/>
    </location>
</feature>
<dbReference type="PANTHER" id="PTHR23517:SF3">
    <property type="entry name" value="INTEGRAL MEMBRANE TRANSPORT PROTEIN"/>
    <property type="match status" value="1"/>
</dbReference>
<gene>
    <name evidence="9" type="ORF">A8F95_11925</name>
</gene>
<dbReference type="PANTHER" id="PTHR23517">
    <property type="entry name" value="RESISTANCE PROTEIN MDTM, PUTATIVE-RELATED-RELATED"/>
    <property type="match status" value="1"/>
</dbReference>
<dbReference type="GO" id="GO:0022857">
    <property type="term" value="F:transmembrane transporter activity"/>
    <property type="evidence" value="ECO:0007669"/>
    <property type="project" value="InterPro"/>
</dbReference>
<dbReference type="PROSITE" id="PS50850">
    <property type="entry name" value="MFS"/>
    <property type="match status" value="1"/>
</dbReference>
<proteinExistence type="predicted"/>
<evidence type="ECO:0000256" key="5">
    <source>
        <dbReference type="ARBA" id="ARBA00022989"/>
    </source>
</evidence>
<feature type="transmembrane region" description="Helical" evidence="7">
    <location>
        <begin position="378"/>
        <end position="397"/>
    </location>
</feature>
<dbReference type="InterPro" id="IPR020846">
    <property type="entry name" value="MFS_dom"/>
</dbReference>
<dbReference type="GO" id="GO:0005886">
    <property type="term" value="C:plasma membrane"/>
    <property type="evidence" value="ECO:0007669"/>
    <property type="project" value="UniProtKB-SubCell"/>
</dbReference>
<feature type="transmembrane region" description="Helical" evidence="7">
    <location>
        <begin position="82"/>
        <end position="100"/>
    </location>
</feature>
<feature type="transmembrane region" description="Helical" evidence="7">
    <location>
        <begin position="290"/>
        <end position="308"/>
    </location>
</feature>
<keyword evidence="4 7" id="KW-0812">Transmembrane</keyword>
<protein>
    <submittedName>
        <fullName evidence="9">MFS transporter</fullName>
    </submittedName>
</protein>
<organism evidence="9 10">
    <name type="scientific">Pseudobacillus wudalianchiensis</name>
    <dbReference type="NCBI Taxonomy" id="1743143"/>
    <lineage>
        <taxon>Bacteria</taxon>
        <taxon>Bacillati</taxon>
        <taxon>Bacillota</taxon>
        <taxon>Bacilli</taxon>
        <taxon>Bacillales</taxon>
        <taxon>Bacillaceae</taxon>
        <taxon>Pseudobacillus</taxon>
    </lineage>
</organism>
<feature type="transmembrane region" description="Helical" evidence="7">
    <location>
        <begin position="172"/>
        <end position="190"/>
    </location>
</feature>
<dbReference type="AlphaFoldDB" id="A0A1B9AIN1"/>
<feature type="transmembrane region" description="Helical" evidence="7">
    <location>
        <begin position="106"/>
        <end position="125"/>
    </location>
</feature>
<sequence length="410" mass="44937">MGNSKVGIKENFLPFSLLVVINLFIGSMVGLERTILPLIGEEQFGIASASAALSFIISFGFSKAVINFFAGNLADRIGRKQVLLLGWGAGLFVPLLVIFAQSWWMIVFANILLGINQGFTWSMTVNMKVDLAKPTQRGLAVGLNEFAGYIGVSLFALVSGYAASAYSLRPEPFYIGIVIVIIGFLLSLMVKDTEQQLQLQIQKQAEPTTNNLKMAFWQTSWKDPNLASISFAGLSTNLKDGMAWGLFPLFFASKGLTVGQIAVITAVYPAAWGFFQLFTGFLSDRVGRKYFITSGMWLQGLSLWWILFVHTYPLWITGAILLGMGTAMVYPTLIASISDIVPPSWRASSTGIYRFWRDSGYAFGALISGIIADVLNVHWAVGLVALLPLMAGVLTAVQMKETLRKTEKTF</sequence>
<evidence type="ECO:0000256" key="2">
    <source>
        <dbReference type="ARBA" id="ARBA00022448"/>
    </source>
</evidence>
<evidence type="ECO:0000256" key="7">
    <source>
        <dbReference type="SAM" id="Phobius"/>
    </source>
</evidence>
<feature type="transmembrane region" description="Helical" evidence="7">
    <location>
        <begin position="314"/>
        <end position="334"/>
    </location>
</feature>
<feature type="transmembrane region" description="Helical" evidence="7">
    <location>
        <begin position="12"/>
        <end position="31"/>
    </location>
</feature>
<dbReference type="InterPro" id="IPR011701">
    <property type="entry name" value="MFS"/>
</dbReference>
<keyword evidence="2" id="KW-0813">Transport</keyword>
<evidence type="ECO:0000259" key="8">
    <source>
        <dbReference type="PROSITE" id="PS50850"/>
    </source>
</evidence>
<comment type="subcellular location">
    <subcellularLocation>
        <location evidence="1">Cell membrane</location>
        <topology evidence="1">Multi-pass membrane protein</topology>
    </subcellularLocation>
</comment>
<keyword evidence="3" id="KW-1003">Cell membrane</keyword>
<dbReference type="Gene3D" id="1.20.1250.20">
    <property type="entry name" value="MFS general substrate transporter like domains"/>
    <property type="match status" value="2"/>
</dbReference>
<feature type="transmembrane region" description="Helical" evidence="7">
    <location>
        <begin position="146"/>
        <end position="166"/>
    </location>
</feature>
<evidence type="ECO:0000313" key="10">
    <source>
        <dbReference type="Proteomes" id="UP000092578"/>
    </source>
</evidence>
<dbReference type="InterPro" id="IPR036259">
    <property type="entry name" value="MFS_trans_sf"/>
</dbReference>
<keyword evidence="6 7" id="KW-0472">Membrane</keyword>